<name>A0AAN4R0D8_9PROT</name>
<accession>A0AAN4R0D8</accession>
<dbReference type="SUPFAM" id="SSF117143">
    <property type="entry name" value="Flagellar hook protein flgE"/>
    <property type="match status" value="1"/>
</dbReference>
<dbReference type="InterPro" id="IPR037925">
    <property type="entry name" value="FlgE/F/G-like"/>
</dbReference>
<dbReference type="Proteomes" id="UP000321287">
    <property type="component" value="Unassembled WGS sequence"/>
</dbReference>
<dbReference type="InterPro" id="IPR010626">
    <property type="entry name" value="DUF1217"/>
</dbReference>
<sequence>MAITNISPVASYLSALKDEDLAASNYAKSDIATKQAVAAFEKKAPAITSADALLKDYSSLQVVLGAFGMGSYANATALIKDLLTQDPSSSTSLAKTSQNATWLAFADAFKVWGQNKGSSSDTAFIAGSGSTALSTTYTPTSSVTMSATLPSAGASGQTYVSPAVDAYDDVSGAHKIALQWTQSQTNPLSWSVSAFDAEGNASVASNAFQVTFNSDGTLASATNTTTGANIASSAAGQAVELPITLNDANEKSQAISISLGALGDSSGVIMAGNSYQATSPTQSVLLQNVDSSSTSLSMPSATIGALSGTGQTYITAPFNPNQASDDTNNVTLGRTYLSVKWAQSSSDPSTWSAYVVDPYGSTVNSTVVSVGFDGSGNVLQVNGQYTHDIPSLQATVNGVQYSVALQPPNLSQSSEASQSVLKSDSKVSSTVDGVSIDQIVSNYQKQQYESNDANTDNGVGNALYFTRKMASVTSLSQIMSDTKLLQVVETVSGYDPSTFGALSYDQQVRMLTKKVDFSKLKTPDQIQKYAEQYLTLLQITPQPADKPADMLDLFGGDDSKSGILALFGDDDSSSSSSIYSGLF</sequence>
<dbReference type="Gene3D" id="1.10.3700.10">
    <property type="entry name" value="AGR C 984p-like"/>
    <property type="match status" value="2"/>
</dbReference>
<organism evidence="2 3">
    <name type="scientific">Asaia bogorensis NBRC 16594</name>
    <dbReference type="NCBI Taxonomy" id="1231624"/>
    <lineage>
        <taxon>Bacteria</taxon>
        <taxon>Pseudomonadati</taxon>
        <taxon>Pseudomonadota</taxon>
        <taxon>Alphaproteobacteria</taxon>
        <taxon>Acetobacterales</taxon>
        <taxon>Acetobacteraceae</taxon>
        <taxon>Asaia</taxon>
    </lineage>
</organism>
<gene>
    <name evidence="2" type="ORF">ABO01nite_00350</name>
</gene>
<dbReference type="EMBL" id="BJVS01000001">
    <property type="protein sequence ID" value="GEL52028.1"/>
    <property type="molecule type" value="Genomic_DNA"/>
</dbReference>
<dbReference type="RefSeq" id="WP_062165217.1">
    <property type="nucleotide sequence ID" value="NZ_AP014690.1"/>
</dbReference>
<dbReference type="GeneID" id="78227309"/>
<feature type="domain" description="Flagellar hook protein FlgE D2" evidence="1">
    <location>
        <begin position="161"/>
        <end position="274"/>
    </location>
</feature>
<dbReference type="KEGG" id="abg:Asbog_02293"/>
<proteinExistence type="predicted"/>
<dbReference type="Pfam" id="PF06748">
    <property type="entry name" value="DUF1217"/>
    <property type="match status" value="2"/>
</dbReference>
<evidence type="ECO:0000313" key="3">
    <source>
        <dbReference type="Proteomes" id="UP000321287"/>
    </source>
</evidence>
<evidence type="ECO:0000259" key="1">
    <source>
        <dbReference type="Pfam" id="PF07559"/>
    </source>
</evidence>
<protein>
    <recommendedName>
        <fullName evidence="1">Flagellar hook protein FlgE D2 domain-containing protein</fullName>
    </recommendedName>
</protein>
<dbReference type="SUPFAM" id="SSF158837">
    <property type="entry name" value="AGR C 984p-like"/>
    <property type="match status" value="1"/>
</dbReference>
<dbReference type="Pfam" id="PF07559">
    <property type="entry name" value="FlgE_D2"/>
    <property type="match status" value="1"/>
</dbReference>
<reference evidence="2 3" key="1">
    <citation type="submission" date="2019-07" db="EMBL/GenBank/DDBJ databases">
        <title>Whole genome shotgun sequence of Asaia bogorensis NBRC 16594.</title>
        <authorList>
            <person name="Hosoyama A."/>
            <person name="Uohara A."/>
            <person name="Ohji S."/>
            <person name="Ichikawa N."/>
        </authorList>
    </citation>
    <scope>NUCLEOTIDE SEQUENCE [LARGE SCALE GENOMIC DNA]</scope>
    <source>
        <strain evidence="2 3">NBRC 16594</strain>
    </source>
</reference>
<keyword evidence="3" id="KW-1185">Reference proteome</keyword>
<dbReference type="InterPro" id="IPR011491">
    <property type="entry name" value="FlgE_D2"/>
</dbReference>
<evidence type="ECO:0000313" key="2">
    <source>
        <dbReference type="EMBL" id="GEL52028.1"/>
    </source>
</evidence>
<dbReference type="AlphaFoldDB" id="A0AAN4R0D8"/>
<dbReference type="InterPro" id="IPR023157">
    <property type="entry name" value="AGR-C-984p-like_sf"/>
</dbReference>
<comment type="caution">
    <text evidence="2">The sequence shown here is derived from an EMBL/GenBank/DDBJ whole genome shotgun (WGS) entry which is preliminary data.</text>
</comment>